<dbReference type="EMBL" id="JAUJEB010000013">
    <property type="protein sequence ID" value="MDN5217106.1"/>
    <property type="molecule type" value="Genomic_DNA"/>
</dbReference>
<feature type="transmembrane region" description="Helical" evidence="8">
    <location>
        <begin position="450"/>
        <end position="470"/>
    </location>
</feature>
<dbReference type="InterPro" id="IPR050820">
    <property type="entry name" value="MFS_Sugar_Transporter"/>
</dbReference>
<feature type="transmembrane region" description="Helical" evidence="8">
    <location>
        <begin position="482"/>
        <end position="501"/>
    </location>
</feature>
<feature type="domain" description="Major facilitator superfamily (MFS) profile" evidence="9">
    <location>
        <begin position="16"/>
        <end position="505"/>
    </location>
</feature>
<sequence>MKMDKKKRSSGYSFFIALVVSLGGFLFGFDASVISGVIGFVSPQFNLNVIQQGWVVSSPSFAAMFAMLLSGTISDIIGRKKVLIYAAVLYAVSAVLSALAPNYQWLVTARMIGGIAFGAVLILAPLYIGEIAPSEKRGRLVSIQQLNIVLGFSASYFSNYFLLGLMDAAASPLDEFNVWRWMLGVESLPAILYLILLFFVPKSPRWLLNRGKEQEAQQVLNTIFGEERAQKEKEKIKQKLRDQNEKTSLSTLFKPGMKIVMLLGITIGVVQQITGVNAIFFYATTIFEQSGVGKNAAFSQAIFVGIINVVFTLLAMAFIDRLGRRPLMLTGLAGVILSMAITSYGFYKATYTLTEENVQGISQALDRTKLRPFYHITYDNDVDFKNALKEALGENVFGKYESEIIQAAAKINPVVILIGILAFVASFAFSLGPVMWVLFSEIFPGRNRGLAIAFFGFINSCTSTFVQFIFPWELANLGNAGAYLIFGLFGVIGLLLLAKFLPETKGKSLEDIETLLVK</sequence>
<dbReference type="PANTHER" id="PTHR48023">
    <property type="entry name" value="D-XYLOSE-PROTON SYMPORTER-LIKE 2"/>
    <property type="match status" value="1"/>
</dbReference>
<feature type="transmembrane region" description="Helical" evidence="8">
    <location>
        <begin position="178"/>
        <end position="200"/>
    </location>
</feature>
<name>A0ABT8LJB2_9BACT</name>
<evidence type="ECO:0000256" key="1">
    <source>
        <dbReference type="ARBA" id="ARBA00004141"/>
    </source>
</evidence>
<accession>A0ABT8LJB2</accession>
<feature type="transmembrane region" description="Helical" evidence="8">
    <location>
        <begin position="296"/>
        <end position="319"/>
    </location>
</feature>
<feature type="transmembrane region" description="Helical" evidence="8">
    <location>
        <begin position="140"/>
        <end position="158"/>
    </location>
</feature>
<keyword evidence="3 7" id="KW-0813">Transport</keyword>
<keyword evidence="4 8" id="KW-0812">Transmembrane</keyword>
<feature type="transmembrane region" description="Helical" evidence="8">
    <location>
        <begin position="414"/>
        <end position="438"/>
    </location>
</feature>
<evidence type="ECO:0000256" key="7">
    <source>
        <dbReference type="RuleBase" id="RU003346"/>
    </source>
</evidence>
<comment type="similarity">
    <text evidence="2 7">Belongs to the major facilitator superfamily. Sugar transporter (TC 2.A.1.1) family.</text>
</comment>
<evidence type="ECO:0000313" key="10">
    <source>
        <dbReference type="EMBL" id="MDN5217106.1"/>
    </source>
</evidence>
<dbReference type="InterPro" id="IPR003663">
    <property type="entry name" value="Sugar/inositol_transpt"/>
</dbReference>
<evidence type="ECO:0000256" key="6">
    <source>
        <dbReference type="ARBA" id="ARBA00023136"/>
    </source>
</evidence>
<gene>
    <name evidence="10" type="ORF">QQ020_33855</name>
</gene>
<dbReference type="PRINTS" id="PR00171">
    <property type="entry name" value="SUGRTRNSPORT"/>
</dbReference>
<feature type="transmembrane region" description="Helical" evidence="8">
    <location>
        <begin position="107"/>
        <end position="128"/>
    </location>
</feature>
<proteinExistence type="inferred from homology"/>
<comment type="caution">
    <text evidence="10">The sequence shown here is derived from an EMBL/GenBank/DDBJ whole genome shotgun (WGS) entry which is preliminary data.</text>
</comment>
<feature type="transmembrane region" description="Helical" evidence="8">
    <location>
        <begin position="326"/>
        <end position="347"/>
    </location>
</feature>
<evidence type="ECO:0000259" key="9">
    <source>
        <dbReference type="PROSITE" id="PS50850"/>
    </source>
</evidence>
<feature type="transmembrane region" description="Helical" evidence="8">
    <location>
        <begin position="82"/>
        <end position="101"/>
    </location>
</feature>
<dbReference type="InterPro" id="IPR005828">
    <property type="entry name" value="MFS_sugar_transport-like"/>
</dbReference>
<evidence type="ECO:0000256" key="3">
    <source>
        <dbReference type="ARBA" id="ARBA00022448"/>
    </source>
</evidence>
<comment type="subcellular location">
    <subcellularLocation>
        <location evidence="1">Membrane</location>
        <topology evidence="1">Multi-pass membrane protein</topology>
    </subcellularLocation>
</comment>
<dbReference type="NCBIfam" id="TIGR00879">
    <property type="entry name" value="SP"/>
    <property type="match status" value="1"/>
</dbReference>
<feature type="transmembrane region" description="Helical" evidence="8">
    <location>
        <begin position="12"/>
        <end position="41"/>
    </location>
</feature>
<feature type="transmembrane region" description="Helical" evidence="8">
    <location>
        <begin position="53"/>
        <end position="70"/>
    </location>
</feature>
<dbReference type="InterPro" id="IPR005829">
    <property type="entry name" value="Sugar_transporter_CS"/>
</dbReference>
<keyword evidence="5 8" id="KW-1133">Transmembrane helix</keyword>
<feature type="transmembrane region" description="Helical" evidence="8">
    <location>
        <begin position="259"/>
        <end position="284"/>
    </location>
</feature>
<dbReference type="PROSITE" id="PS00217">
    <property type="entry name" value="SUGAR_TRANSPORT_2"/>
    <property type="match status" value="1"/>
</dbReference>
<dbReference type="InterPro" id="IPR036259">
    <property type="entry name" value="MFS_trans_sf"/>
</dbReference>
<evidence type="ECO:0000256" key="5">
    <source>
        <dbReference type="ARBA" id="ARBA00022989"/>
    </source>
</evidence>
<dbReference type="Proteomes" id="UP001172083">
    <property type="component" value="Unassembled WGS sequence"/>
</dbReference>
<evidence type="ECO:0000256" key="4">
    <source>
        <dbReference type="ARBA" id="ARBA00022692"/>
    </source>
</evidence>
<dbReference type="InterPro" id="IPR020846">
    <property type="entry name" value="MFS_dom"/>
</dbReference>
<dbReference type="SUPFAM" id="SSF103473">
    <property type="entry name" value="MFS general substrate transporter"/>
    <property type="match status" value="1"/>
</dbReference>
<dbReference type="PROSITE" id="PS00216">
    <property type="entry name" value="SUGAR_TRANSPORT_1"/>
    <property type="match status" value="2"/>
</dbReference>
<keyword evidence="6 8" id="KW-0472">Membrane</keyword>
<dbReference type="PROSITE" id="PS50850">
    <property type="entry name" value="MFS"/>
    <property type="match status" value="1"/>
</dbReference>
<dbReference type="RefSeq" id="WP_346762443.1">
    <property type="nucleotide sequence ID" value="NZ_JAUJEB010000013.1"/>
</dbReference>
<evidence type="ECO:0000256" key="2">
    <source>
        <dbReference type="ARBA" id="ARBA00010992"/>
    </source>
</evidence>
<keyword evidence="11" id="KW-1185">Reference proteome</keyword>
<protein>
    <submittedName>
        <fullName evidence="10">Sugar porter family MFS transporter</fullName>
    </submittedName>
</protein>
<dbReference type="PANTHER" id="PTHR48023:SF4">
    <property type="entry name" value="D-XYLOSE-PROTON SYMPORTER-LIKE 2"/>
    <property type="match status" value="1"/>
</dbReference>
<dbReference type="Pfam" id="PF00083">
    <property type="entry name" value="Sugar_tr"/>
    <property type="match status" value="2"/>
</dbReference>
<evidence type="ECO:0000313" key="11">
    <source>
        <dbReference type="Proteomes" id="UP001172083"/>
    </source>
</evidence>
<reference evidence="10" key="1">
    <citation type="submission" date="2023-06" db="EMBL/GenBank/DDBJ databases">
        <title>Genomic of Agaribacillus aureum.</title>
        <authorList>
            <person name="Wang G."/>
        </authorList>
    </citation>
    <scope>NUCLEOTIDE SEQUENCE</scope>
    <source>
        <strain evidence="10">BMA12</strain>
    </source>
</reference>
<evidence type="ECO:0000256" key="8">
    <source>
        <dbReference type="SAM" id="Phobius"/>
    </source>
</evidence>
<organism evidence="10 11">
    <name type="scientific">Agaribacillus aureus</name>
    <dbReference type="NCBI Taxonomy" id="3051825"/>
    <lineage>
        <taxon>Bacteria</taxon>
        <taxon>Pseudomonadati</taxon>
        <taxon>Bacteroidota</taxon>
        <taxon>Cytophagia</taxon>
        <taxon>Cytophagales</taxon>
        <taxon>Splendidivirgaceae</taxon>
        <taxon>Agaribacillus</taxon>
    </lineage>
</organism>
<dbReference type="Gene3D" id="1.20.1250.20">
    <property type="entry name" value="MFS general substrate transporter like domains"/>
    <property type="match status" value="1"/>
</dbReference>